<feature type="non-terminal residue" evidence="2">
    <location>
        <position position="188"/>
    </location>
</feature>
<evidence type="ECO:0000313" key="3">
    <source>
        <dbReference type="Proteomes" id="UP000708208"/>
    </source>
</evidence>
<gene>
    <name evidence="2" type="ORF">AFUS01_LOCUS28524</name>
</gene>
<dbReference type="Proteomes" id="UP000708208">
    <property type="component" value="Unassembled WGS sequence"/>
</dbReference>
<feature type="domain" description="C2H2-type" evidence="1">
    <location>
        <begin position="24"/>
        <end position="48"/>
    </location>
</feature>
<proteinExistence type="predicted"/>
<comment type="caution">
    <text evidence="2">The sequence shown here is derived from an EMBL/GenBank/DDBJ whole genome shotgun (WGS) entry which is preliminary data.</text>
</comment>
<dbReference type="SMART" id="SM00355">
    <property type="entry name" value="ZnF_C2H2"/>
    <property type="match status" value="3"/>
</dbReference>
<evidence type="ECO:0000259" key="1">
    <source>
        <dbReference type="SMART" id="SM00355"/>
    </source>
</evidence>
<evidence type="ECO:0000313" key="2">
    <source>
        <dbReference type="EMBL" id="CAG7817989.1"/>
    </source>
</evidence>
<organism evidence="2 3">
    <name type="scientific">Allacma fusca</name>
    <dbReference type="NCBI Taxonomy" id="39272"/>
    <lineage>
        <taxon>Eukaryota</taxon>
        <taxon>Metazoa</taxon>
        <taxon>Ecdysozoa</taxon>
        <taxon>Arthropoda</taxon>
        <taxon>Hexapoda</taxon>
        <taxon>Collembola</taxon>
        <taxon>Symphypleona</taxon>
        <taxon>Sminthuridae</taxon>
        <taxon>Allacma</taxon>
    </lineage>
</organism>
<dbReference type="AlphaFoldDB" id="A0A8J2KS64"/>
<keyword evidence="3" id="KW-1185">Reference proteome</keyword>
<feature type="domain" description="C2H2-type" evidence="1">
    <location>
        <begin position="82"/>
        <end position="105"/>
    </location>
</feature>
<dbReference type="EMBL" id="CAJVCH010408710">
    <property type="protein sequence ID" value="CAG7817989.1"/>
    <property type="molecule type" value="Genomic_DNA"/>
</dbReference>
<reference evidence="2" key="1">
    <citation type="submission" date="2021-06" db="EMBL/GenBank/DDBJ databases">
        <authorList>
            <person name="Hodson N. C."/>
            <person name="Mongue J. A."/>
            <person name="Jaron S. K."/>
        </authorList>
    </citation>
    <scope>NUCLEOTIDE SEQUENCE</scope>
</reference>
<sequence>VKEIGENKFLYEDQIPFEILDGAYKCGACEYMCNDRRDMLCVHIPKEHLGAEGERVPLTKKLDDNKFIYREKYPFELVDDVYHCGTCTFTSNRKDGIQAHIKVRHFIGVGRKHRQFNLEELEPGKFIYADKYTFQQIEGGFKCDTCQSTKERRVKMLLHLRSVHMEPLTVHSCDKCGKIFRERRKLLQ</sequence>
<name>A0A8J2KS64_9HEXA</name>
<feature type="domain" description="C2H2-type" evidence="1">
    <location>
        <begin position="141"/>
        <end position="164"/>
    </location>
</feature>
<feature type="non-terminal residue" evidence="2">
    <location>
        <position position="1"/>
    </location>
</feature>
<dbReference type="InterPro" id="IPR013087">
    <property type="entry name" value="Znf_C2H2_type"/>
</dbReference>
<accession>A0A8J2KS64</accession>
<protein>
    <recommendedName>
        <fullName evidence="1">C2H2-type domain-containing protein</fullName>
    </recommendedName>
</protein>